<dbReference type="NCBIfam" id="TIGR04438">
    <property type="entry name" value="small_Trp_rich"/>
    <property type="match status" value="1"/>
</dbReference>
<evidence type="ECO:0000256" key="1">
    <source>
        <dbReference type="SAM" id="MobiDB-lite"/>
    </source>
</evidence>
<dbReference type="Proteomes" id="UP001152876">
    <property type="component" value="Unassembled WGS sequence"/>
</dbReference>
<evidence type="ECO:0000313" key="3">
    <source>
        <dbReference type="EMBL" id="MDG5977257.1"/>
    </source>
</evidence>
<gene>
    <name evidence="3" type="ORF">H010_18490</name>
</gene>
<dbReference type="AlphaFoldDB" id="A0A9X4NTR9"/>
<feature type="transmembrane region" description="Helical" evidence="2">
    <location>
        <begin position="28"/>
        <end position="49"/>
    </location>
</feature>
<reference evidence="3" key="1">
    <citation type="submission" date="2013-01" db="EMBL/GenBank/DDBJ databases">
        <title>Genome draft of Hydrogenophaga taeniospiralis 2K1.</title>
        <authorList>
            <person name="Gomila M."/>
            <person name="Lalucat J."/>
        </authorList>
    </citation>
    <scope>NUCLEOTIDE SEQUENCE</scope>
    <source>
        <strain evidence="3">CCUG 15921</strain>
    </source>
</reference>
<accession>A0A9X4NTR9</accession>
<protein>
    <recommendedName>
        <fullName evidence="5">TIGR04438 family Trp-rich protein</fullName>
    </recommendedName>
</protein>
<evidence type="ECO:0000256" key="2">
    <source>
        <dbReference type="SAM" id="Phobius"/>
    </source>
</evidence>
<dbReference type="InterPro" id="IPR031044">
    <property type="entry name" value="Small_Trp_rich"/>
</dbReference>
<keyword evidence="2" id="KW-0812">Transmembrane</keyword>
<evidence type="ECO:0000313" key="4">
    <source>
        <dbReference type="Proteomes" id="UP001152876"/>
    </source>
</evidence>
<comment type="caution">
    <text evidence="3">The sequence shown here is derived from an EMBL/GenBank/DDBJ whole genome shotgun (WGS) entry which is preliminary data.</text>
</comment>
<feature type="compositionally biased region" description="Basic and acidic residues" evidence="1">
    <location>
        <begin position="53"/>
        <end position="72"/>
    </location>
</feature>
<dbReference type="RefSeq" id="WP_068175564.1">
    <property type="nucleotide sequence ID" value="NZ_AOGK01000018.1"/>
</dbReference>
<feature type="region of interest" description="Disordered" evidence="1">
    <location>
        <begin position="53"/>
        <end position="81"/>
    </location>
</feature>
<organism evidence="3 4">
    <name type="scientific">Hydrogenophaga taeniospiralis CCUG 15921</name>
    <dbReference type="NCBI Taxonomy" id="1281780"/>
    <lineage>
        <taxon>Bacteria</taxon>
        <taxon>Pseudomonadati</taxon>
        <taxon>Pseudomonadota</taxon>
        <taxon>Betaproteobacteria</taxon>
        <taxon>Burkholderiales</taxon>
        <taxon>Comamonadaceae</taxon>
        <taxon>Hydrogenophaga</taxon>
    </lineage>
</organism>
<dbReference type="OrthoDB" id="8689816at2"/>
<keyword evidence="4" id="KW-1185">Reference proteome</keyword>
<keyword evidence="2" id="KW-0472">Membrane</keyword>
<evidence type="ECO:0008006" key="5">
    <source>
        <dbReference type="Google" id="ProtNLM"/>
    </source>
</evidence>
<dbReference type="EMBL" id="AOGK01000018">
    <property type="protein sequence ID" value="MDG5977257.1"/>
    <property type="molecule type" value="Genomic_DNA"/>
</dbReference>
<keyword evidence="2" id="KW-1133">Transmembrane helix</keyword>
<name>A0A9X4NTR9_9BURK</name>
<sequence length="81" mass="9559">MFLLIAGVALTIWNYLRIGLVADSSWWWVLSPFLGAMAWWAWADATGYTKRKQMEKMDKKKQERIDKQREALGLKGKRRSR</sequence>
<proteinExistence type="predicted"/>